<organism evidence="1">
    <name type="scientific">Rhizophora mucronata</name>
    <name type="common">Asiatic mangrove</name>
    <dbReference type="NCBI Taxonomy" id="61149"/>
    <lineage>
        <taxon>Eukaryota</taxon>
        <taxon>Viridiplantae</taxon>
        <taxon>Streptophyta</taxon>
        <taxon>Embryophyta</taxon>
        <taxon>Tracheophyta</taxon>
        <taxon>Spermatophyta</taxon>
        <taxon>Magnoliopsida</taxon>
        <taxon>eudicotyledons</taxon>
        <taxon>Gunneridae</taxon>
        <taxon>Pentapetalae</taxon>
        <taxon>rosids</taxon>
        <taxon>fabids</taxon>
        <taxon>Malpighiales</taxon>
        <taxon>Rhizophoraceae</taxon>
        <taxon>Rhizophora</taxon>
    </lineage>
</organism>
<dbReference type="AlphaFoldDB" id="A0A2P2JIE1"/>
<accession>A0A2P2JIE1</accession>
<evidence type="ECO:0000313" key="1">
    <source>
        <dbReference type="EMBL" id="MBW93247.1"/>
    </source>
</evidence>
<dbReference type="EMBL" id="GGEC01012764">
    <property type="protein sequence ID" value="MBW93247.1"/>
    <property type="molecule type" value="Transcribed_RNA"/>
</dbReference>
<protein>
    <submittedName>
        <fullName evidence="1">Uncharacterized protein</fullName>
    </submittedName>
</protein>
<name>A0A2P2JIE1_RHIMU</name>
<sequence length="38" mass="4371">MMCGRMCPPLLEHDKYLEVFFIFRFGNVLVLLSGHLSG</sequence>
<proteinExistence type="predicted"/>
<reference evidence="1" key="1">
    <citation type="submission" date="2018-02" db="EMBL/GenBank/DDBJ databases">
        <title>Rhizophora mucronata_Transcriptome.</title>
        <authorList>
            <person name="Meera S.P."/>
            <person name="Sreeshan A."/>
            <person name="Augustine A."/>
        </authorList>
    </citation>
    <scope>NUCLEOTIDE SEQUENCE</scope>
    <source>
        <tissue evidence="1">Leaf</tissue>
    </source>
</reference>